<feature type="domain" description="Thiolase C-terminal" evidence="2">
    <location>
        <begin position="287"/>
        <end position="399"/>
    </location>
</feature>
<evidence type="ECO:0000259" key="2">
    <source>
        <dbReference type="Pfam" id="PF22691"/>
    </source>
</evidence>
<keyword evidence="3" id="KW-0012">Acyltransferase</keyword>
<dbReference type="InterPro" id="IPR016039">
    <property type="entry name" value="Thiolase-like"/>
</dbReference>
<reference evidence="3 4" key="1">
    <citation type="journal article" date="2010" name="Stand. Genomic Sci.">
        <title>Complete genome sequence of Desulfarculus baarsii type strain (2st14).</title>
        <authorList>
            <person name="Sun H."/>
            <person name="Spring S."/>
            <person name="Lapidus A."/>
            <person name="Davenport K."/>
            <person name="Del Rio T.G."/>
            <person name="Tice H."/>
            <person name="Nolan M."/>
            <person name="Copeland A."/>
            <person name="Cheng J.F."/>
            <person name="Lucas S."/>
            <person name="Tapia R."/>
            <person name="Goodwin L."/>
            <person name="Pitluck S."/>
            <person name="Ivanova N."/>
            <person name="Pagani I."/>
            <person name="Mavromatis K."/>
            <person name="Ovchinnikova G."/>
            <person name="Pati A."/>
            <person name="Chen A."/>
            <person name="Palaniappan K."/>
            <person name="Hauser L."/>
            <person name="Chang Y.J."/>
            <person name="Jeffries C.D."/>
            <person name="Detter J.C."/>
            <person name="Han C."/>
            <person name="Rohde M."/>
            <person name="Brambilla E."/>
            <person name="Goker M."/>
            <person name="Woyke T."/>
            <person name="Bristow J."/>
            <person name="Eisen J.A."/>
            <person name="Markowitz V."/>
            <person name="Hugenholtz P."/>
            <person name="Kyrpides N.C."/>
            <person name="Klenk H.P."/>
            <person name="Land M."/>
        </authorList>
    </citation>
    <scope>NUCLEOTIDE SEQUENCE [LARGE SCALE GENOMIC DNA]</scope>
    <source>
        <strain evidence="4">ATCC 33931 / DSM 2075 / LMG 7858 / VKM B-1802 / 2st14</strain>
    </source>
</reference>
<gene>
    <name evidence="3" type="ordered locus">Deba_3199</name>
</gene>
<dbReference type="RefSeq" id="WP_013259988.1">
    <property type="nucleotide sequence ID" value="NC_014365.1"/>
</dbReference>
<feature type="domain" description="Thiolase N-terminal" evidence="1">
    <location>
        <begin position="7"/>
        <end position="129"/>
    </location>
</feature>
<dbReference type="HOGENOM" id="CLU_035425_4_0_7"/>
<dbReference type="CDD" id="cd00829">
    <property type="entry name" value="SCP-x_thiolase"/>
    <property type="match status" value="1"/>
</dbReference>
<evidence type="ECO:0000259" key="1">
    <source>
        <dbReference type="Pfam" id="PF00108"/>
    </source>
</evidence>
<name>E1QLW7_DESB2</name>
<dbReference type="PANTHER" id="PTHR42870">
    <property type="entry name" value="ACETYL-COA C-ACETYLTRANSFERASE"/>
    <property type="match status" value="1"/>
</dbReference>
<dbReference type="Pfam" id="PF22691">
    <property type="entry name" value="Thiolase_C_1"/>
    <property type="match status" value="1"/>
</dbReference>
<dbReference type="OrthoDB" id="9785768at2"/>
<dbReference type="InterPro" id="IPR020616">
    <property type="entry name" value="Thiolase_N"/>
</dbReference>
<dbReference type="KEGG" id="dbr:Deba_3199"/>
<proteinExistence type="predicted"/>
<dbReference type="SUPFAM" id="SSF53901">
    <property type="entry name" value="Thiolase-like"/>
    <property type="match status" value="1"/>
</dbReference>
<dbReference type="GO" id="GO:0003988">
    <property type="term" value="F:acetyl-CoA C-acyltransferase activity"/>
    <property type="evidence" value="ECO:0007669"/>
    <property type="project" value="UniProtKB-ARBA"/>
</dbReference>
<evidence type="ECO:0000313" key="4">
    <source>
        <dbReference type="Proteomes" id="UP000009047"/>
    </source>
</evidence>
<dbReference type="Pfam" id="PF00108">
    <property type="entry name" value="Thiolase_N"/>
    <property type="match status" value="1"/>
</dbReference>
<dbReference type="EMBL" id="CP002085">
    <property type="protein sequence ID" value="ADK86552.1"/>
    <property type="molecule type" value="Genomic_DNA"/>
</dbReference>
<dbReference type="Gene3D" id="3.40.47.10">
    <property type="match status" value="1"/>
</dbReference>
<accession>E1QLW7</accession>
<dbReference type="Proteomes" id="UP000009047">
    <property type="component" value="Chromosome"/>
</dbReference>
<keyword evidence="3" id="KW-0808">Transferase</keyword>
<dbReference type="PIRSF" id="PIRSF000429">
    <property type="entry name" value="Ac-CoA_Ac_transf"/>
    <property type="match status" value="1"/>
</dbReference>
<dbReference type="PANTHER" id="PTHR42870:SF1">
    <property type="entry name" value="NON-SPECIFIC LIPID-TRANSFER PROTEIN-LIKE 2"/>
    <property type="match status" value="1"/>
</dbReference>
<keyword evidence="4" id="KW-1185">Reference proteome</keyword>
<organism evidence="3 4">
    <name type="scientific">Desulfarculus baarsii (strain ATCC 33931 / DSM 2075 / LMG 7858 / VKM B-1802 / 2st14)</name>
    <dbReference type="NCBI Taxonomy" id="644282"/>
    <lineage>
        <taxon>Bacteria</taxon>
        <taxon>Pseudomonadati</taxon>
        <taxon>Thermodesulfobacteriota</taxon>
        <taxon>Desulfarculia</taxon>
        <taxon>Desulfarculales</taxon>
        <taxon>Desulfarculaceae</taxon>
        <taxon>Desulfarculus</taxon>
    </lineage>
</organism>
<protein>
    <submittedName>
        <fullName evidence="3">Propanoyl-CoA C-acyltransferase</fullName>
        <ecNumber evidence="3">2.3.1.176</ecNumber>
    </submittedName>
</protein>
<dbReference type="InterPro" id="IPR055140">
    <property type="entry name" value="Thiolase_C_2"/>
</dbReference>
<dbReference type="InterPro" id="IPR002155">
    <property type="entry name" value="Thiolase"/>
</dbReference>
<dbReference type="eggNOG" id="COG0183">
    <property type="taxonomic scope" value="Bacteria"/>
</dbReference>
<evidence type="ECO:0000313" key="3">
    <source>
        <dbReference type="EMBL" id="ADK86552.1"/>
    </source>
</evidence>
<dbReference type="AlphaFoldDB" id="E1QLW7"/>
<sequence>MSQNVYIIGVGQIRFNKYPQETVRTMAQQAIELALQDAGLQKRDIQAAFFSNTFWGMFDNQHSIRGQVILRRMGMDKIPVTNVENACAGASTALHLACTGVRAGAHDVALAIGSEKITSDDKLKSLSAYATCMDLENFENHIKMIVEVGSSFKNISLPQGESAPGQGRSIFMDAYAMGARWHMDRFGSTQEQLAHICSKNHLHGSLNPLSQYQQTMSVAEVLADKAVAYPLTRAMCAPVGDGAAAAIVCSEAIAKKLGLGRAVRVAASVLGQGSDRDLDGEDIGERLSKQAYAAANLGPKDIDLAEVHDATSYGELHQTEVMGFCPPGQGGVYAMSGATTLGGELPINTSGGLECRGHPIGASGLAQIHEIVQQLRGQCGPRQVAGARVGLAENGGGNIGVEEAAMCIHILQKA</sequence>
<dbReference type="EC" id="2.3.1.176" evidence="3"/>
<dbReference type="STRING" id="644282.Deba_3199"/>